<dbReference type="InterPro" id="IPR015915">
    <property type="entry name" value="Kelch-typ_b-propeller"/>
</dbReference>
<proteinExistence type="predicted"/>
<feature type="compositionally biased region" description="Basic and acidic residues" evidence="1">
    <location>
        <begin position="37"/>
        <end position="47"/>
    </location>
</feature>
<comment type="caution">
    <text evidence="2">The sequence shown here is derived from an EMBL/GenBank/DDBJ whole genome shotgun (WGS) entry which is preliminary data.</text>
</comment>
<protein>
    <submittedName>
        <fullName evidence="2">Uncharacterized protein</fullName>
    </submittedName>
</protein>
<dbReference type="Gene3D" id="2.120.10.80">
    <property type="entry name" value="Kelch-type beta propeller"/>
    <property type="match status" value="1"/>
</dbReference>
<dbReference type="PANTHER" id="PTHR47590">
    <property type="entry name" value="F-BOX/KELCH-REPEAT PROTEIN SKIP25"/>
    <property type="match status" value="1"/>
</dbReference>
<evidence type="ECO:0000256" key="1">
    <source>
        <dbReference type="SAM" id="MobiDB-lite"/>
    </source>
</evidence>
<dbReference type="SUPFAM" id="SSF63825">
    <property type="entry name" value="YWTD domain"/>
    <property type="match status" value="1"/>
</dbReference>
<dbReference type="SUPFAM" id="SSF117281">
    <property type="entry name" value="Kelch motif"/>
    <property type="match status" value="1"/>
</dbReference>
<gene>
    <name evidence="2" type="ORF">NCGR_LOCUS59525</name>
</gene>
<feature type="region of interest" description="Disordered" evidence="1">
    <location>
        <begin position="372"/>
        <end position="393"/>
    </location>
</feature>
<organism evidence="2 3">
    <name type="scientific">Miscanthus lutarioriparius</name>
    <dbReference type="NCBI Taxonomy" id="422564"/>
    <lineage>
        <taxon>Eukaryota</taxon>
        <taxon>Viridiplantae</taxon>
        <taxon>Streptophyta</taxon>
        <taxon>Embryophyta</taxon>
        <taxon>Tracheophyta</taxon>
        <taxon>Spermatophyta</taxon>
        <taxon>Magnoliopsida</taxon>
        <taxon>Liliopsida</taxon>
        <taxon>Poales</taxon>
        <taxon>Poaceae</taxon>
        <taxon>PACMAD clade</taxon>
        <taxon>Panicoideae</taxon>
        <taxon>Andropogonodae</taxon>
        <taxon>Andropogoneae</taxon>
        <taxon>Saccharinae</taxon>
        <taxon>Miscanthus</taxon>
    </lineage>
</organism>
<evidence type="ECO:0000313" key="2">
    <source>
        <dbReference type="EMBL" id="CAD6335427.1"/>
    </source>
</evidence>
<dbReference type="PANTHER" id="PTHR47590:SF7">
    <property type="entry name" value="OS06G0711700 PROTEIN"/>
    <property type="match status" value="1"/>
</dbReference>
<evidence type="ECO:0000313" key="3">
    <source>
        <dbReference type="Proteomes" id="UP000604825"/>
    </source>
</evidence>
<dbReference type="OrthoDB" id="1899182at2759"/>
<feature type="region of interest" description="Disordered" evidence="1">
    <location>
        <begin position="1"/>
        <end position="49"/>
    </location>
</feature>
<name>A0A811RZH4_9POAL</name>
<dbReference type="Proteomes" id="UP000604825">
    <property type="component" value="Unassembled WGS sequence"/>
</dbReference>
<dbReference type="EMBL" id="CAJGYO010000018">
    <property type="protein sequence ID" value="CAD6335427.1"/>
    <property type="molecule type" value="Genomic_DNA"/>
</dbReference>
<keyword evidence="3" id="KW-1185">Reference proteome</keyword>
<dbReference type="AlphaFoldDB" id="A0A811RZH4"/>
<reference evidence="2" key="1">
    <citation type="submission" date="2020-10" db="EMBL/GenBank/DDBJ databases">
        <authorList>
            <person name="Han B."/>
            <person name="Lu T."/>
            <person name="Zhao Q."/>
            <person name="Huang X."/>
            <person name="Zhao Y."/>
        </authorList>
    </citation>
    <scope>NUCLEOTIDE SEQUENCE</scope>
</reference>
<sequence length="555" mass="58737">MAAPAAAKRPYWQAPAAAAAEPNKRHRTAAAPALMDAKPEPEQHEQEEQPLLPGLPDHLAQLCLAPLPPRLLHAVCRPWRRLLYSPSFPPFLSLYAVLDDASASTGGVSFAAYDAVAGRWDDLPAPPMPSSPPRLWHPSFLSRRLPLQSVAAGGRLVVVAGSTRSLAPALPRPVVFDPAARAWRLGPRFPFAPRRWCAAGAARGRVFVAGGVGAGYDASDARSGATWDPASAPASAAGWEPIPPMRDARFSRDTAEAVCAAGKVCMVSLRGRGAKEGAVFDLRAARWEDMPPGMLAGWKGPAAAVPVGGDEETTIFVVDEERGALSAYDWAGDRWRTVVESERLKGAAEMAAGGGRVCVAAQGGEKVVVVDEAPSRPSPPPPSRRWGAPAAAAAAPRPCPRVWEVETPPGKRIVSLHMNGKDRNARRGNVHDWRLVGSFAAGGDRIFVVDEERGALSAYDWAGDRWRTVVESERLKGAAEMAAGGGRVCVAAQGGEKVVVVDEAPCRPSPPPPSRRWGAPAAAAAAPRPRVWEVAAPPGKRVVSLHVLPRMASAE</sequence>
<feature type="compositionally biased region" description="Low complexity" evidence="1">
    <location>
        <begin position="1"/>
        <end position="21"/>
    </location>
</feature>
<feature type="compositionally biased region" description="Low complexity" evidence="1">
    <location>
        <begin position="384"/>
        <end position="393"/>
    </location>
</feature>
<accession>A0A811RZH4</accession>